<dbReference type="RefSeq" id="WP_073280203.1">
    <property type="nucleotide sequence ID" value="NZ_FRAC01000040.1"/>
</dbReference>
<proteinExistence type="predicted"/>
<keyword evidence="1" id="KW-0808">Transferase</keyword>
<dbReference type="AlphaFoldDB" id="A0A1M7C0P6"/>
<dbReference type="GO" id="GO:0016740">
    <property type="term" value="F:transferase activity"/>
    <property type="evidence" value="ECO:0007669"/>
    <property type="project" value="UniProtKB-KW"/>
</dbReference>
<keyword evidence="2" id="KW-1185">Reference proteome</keyword>
<reference evidence="1 2" key="1">
    <citation type="submission" date="2016-11" db="EMBL/GenBank/DDBJ databases">
        <authorList>
            <person name="Jaros S."/>
            <person name="Januszkiewicz K."/>
            <person name="Wedrychowicz H."/>
        </authorList>
    </citation>
    <scope>NUCLEOTIDE SEQUENCE [LARGE SCALE GENOMIC DNA]</scope>
    <source>
        <strain evidence="1 2">DSM 15929</strain>
    </source>
</reference>
<name>A0A1M7C0P6_9FIRM</name>
<sequence length="434" mass="51938">MNELLKRIFWKLPISKELKCRIGNKRYERIIKKEEVKDQKGSFTVIHDSRAVLEYSKYLLGQYGRRSEFFKPFSSQPGLEQEVHIAAYYLTQYHPNPQNDEWWGRGTTEWNNVNQAQPQYAGHYQPRRPGELGYYDLRLKENMQRQIELAKNYGVDVFCFYYYWFDGEHLLERPLNMFLKNKDMDIHFCYCWANENWTKRFSGTDAGVLMGITHTKENYEQFIQAVLPDMKDERYYRIKGRPVLSIYRPSLIPDTEEVLKHWRQRAKEELGADIYLIAVQERDTSINWCAAGFDAETEFQPKQIQHQCKEITKRMKPIRGDFSGNIYDYEDMVRNQRYVLSGNQKKKVYPAVMPMWDNTARRNFRGTIFHGSTPELYKIWLADVIKRLRLRKDLDDRLLFVNAWNEWGEGTYLEPDYYFGYAYLQATREALEGK</sequence>
<dbReference type="Pfam" id="PF14307">
    <property type="entry name" value="Glyco_tran_WbsX"/>
    <property type="match status" value="1"/>
</dbReference>
<dbReference type="PANTHER" id="PTHR41244">
    <property type="entry name" value="RHAMNAN SYNTHESIS F"/>
    <property type="match status" value="1"/>
</dbReference>
<evidence type="ECO:0000313" key="1">
    <source>
        <dbReference type="EMBL" id="SHL60716.1"/>
    </source>
</evidence>
<dbReference type="CDD" id="cd11579">
    <property type="entry name" value="Glyco_tran_WbsX"/>
    <property type="match status" value="1"/>
</dbReference>
<evidence type="ECO:0000313" key="2">
    <source>
        <dbReference type="Proteomes" id="UP000184386"/>
    </source>
</evidence>
<protein>
    <submittedName>
        <fullName evidence="1">Glycosyltransferase WbsX</fullName>
    </submittedName>
</protein>
<gene>
    <name evidence="1" type="ORF">SAMN02745136_05299</name>
</gene>
<accession>A0A1M7C0P6</accession>
<organism evidence="1 2">
    <name type="scientific">Anaerocolumna jejuensis DSM 15929</name>
    <dbReference type="NCBI Taxonomy" id="1121322"/>
    <lineage>
        <taxon>Bacteria</taxon>
        <taxon>Bacillati</taxon>
        <taxon>Bacillota</taxon>
        <taxon>Clostridia</taxon>
        <taxon>Lachnospirales</taxon>
        <taxon>Lachnospiraceae</taxon>
        <taxon>Anaerocolumna</taxon>
    </lineage>
</organism>
<dbReference type="EMBL" id="FRAC01000040">
    <property type="protein sequence ID" value="SHL60716.1"/>
    <property type="molecule type" value="Genomic_DNA"/>
</dbReference>
<dbReference type="Gene3D" id="3.20.20.80">
    <property type="entry name" value="Glycosidases"/>
    <property type="match status" value="1"/>
</dbReference>
<dbReference type="OrthoDB" id="9816424at2"/>
<dbReference type="PANTHER" id="PTHR41244:SF1">
    <property type="entry name" value="GLYCOSYLTRANSFERASE"/>
    <property type="match status" value="1"/>
</dbReference>
<dbReference type="STRING" id="1121322.SAMN02745136_05299"/>
<dbReference type="Proteomes" id="UP000184386">
    <property type="component" value="Unassembled WGS sequence"/>
</dbReference>
<dbReference type="InterPro" id="IPR032719">
    <property type="entry name" value="WbsX"/>
</dbReference>